<dbReference type="Gene3D" id="3.30.160.60">
    <property type="entry name" value="Classic Zinc Finger"/>
    <property type="match status" value="3"/>
</dbReference>
<comment type="caution">
    <text evidence="6">The sequence shown here is derived from an EMBL/GenBank/DDBJ whole genome shotgun (WGS) entry which is preliminary data.</text>
</comment>
<dbReference type="GO" id="GO:0048666">
    <property type="term" value="P:neuron development"/>
    <property type="evidence" value="ECO:0007669"/>
    <property type="project" value="UniProtKB-ARBA"/>
</dbReference>
<feature type="compositionally biased region" description="Pro residues" evidence="3">
    <location>
        <begin position="580"/>
        <end position="598"/>
    </location>
</feature>
<evidence type="ECO:0000259" key="4">
    <source>
        <dbReference type="PROSITE" id="PS50097"/>
    </source>
</evidence>
<dbReference type="EMBL" id="VIIS01000220">
    <property type="protein sequence ID" value="KAF0311681.1"/>
    <property type="molecule type" value="Genomic_DNA"/>
</dbReference>
<dbReference type="Pfam" id="PF13912">
    <property type="entry name" value="zf-C2H2_6"/>
    <property type="match status" value="2"/>
</dbReference>
<feature type="compositionally biased region" description="Low complexity" evidence="3">
    <location>
        <begin position="203"/>
        <end position="218"/>
    </location>
</feature>
<evidence type="ECO:0000259" key="5">
    <source>
        <dbReference type="PROSITE" id="PS50157"/>
    </source>
</evidence>
<dbReference type="SUPFAM" id="SSF57667">
    <property type="entry name" value="beta-beta-alpha zinc fingers"/>
    <property type="match status" value="3"/>
</dbReference>
<dbReference type="AlphaFoldDB" id="A0A6A4XBA3"/>
<feature type="region of interest" description="Disordered" evidence="3">
    <location>
        <begin position="616"/>
        <end position="647"/>
    </location>
</feature>
<feature type="region of interest" description="Disordered" evidence="3">
    <location>
        <begin position="567"/>
        <end position="598"/>
    </location>
</feature>
<feature type="domain" description="C2H2-type" evidence="5">
    <location>
        <begin position="380"/>
        <end position="408"/>
    </location>
</feature>
<dbReference type="OrthoDB" id="10261408at2759"/>
<feature type="domain" description="C2H2-type" evidence="5">
    <location>
        <begin position="436"/>
        <end position="464"/>
    </location>
</feature>
<dbReference type="PROSITE" id="PS00028">
    <property type="entry name" value="ZINC_FINGER_C2H2_1"/>
    <property type="match status" value="6"/>
</dbReference>
<dbReference type="PANTHER" id="PTHR23110:SF99">
    <property type="entry name" value="BROAD-COMPLEX CORE PROTEIN ISOFORM 6"/>
    <property type="match status" value="1"/>
</dbReference>
<dbReference type="Pfam" id="PF00096">
    <property type="entry name" value="zf-C2H2"/>
    <property type="match status" value="2"/>
</dbReference>
<feature type="domain" description="C2H2-type" evidence="5">
    <location>
        <begin position="543"/>
        <end position="570"/>
    </location>
</feature>
<gene>
    <name evidence="6" type="primary">fezf1_1</name>
    <name evidence="6" type="ORF">FJT64_017522</name>
</gene>
<feature type="compositionally biased region" description="Basic and acidic residues" evidence="3">
    <location>
        <begin position="160"/>
        <end position="169"/>
    </location>
</feature>
<feature type="compositionally biased region" description="Pro residues" evidence="3">
    <location>
        <begin position="259"/>
        <end position="271"/>
    </location>
</feature>
<dbReference type="GO" id="GO:0005634">
    <property type="term" value="C:nucleus"/>
    <property type="evidence" value="ECO:0007669"/>
    <property type="project" value="TreeGrafter"/>
</dbReference>
<dbReference type="Gene3D" id="3.30.710.10">
    <property type="entry name" value="Potassium Channel Kv1.1, Chain A"/>
    <property type="match status" value="1"/>
</dbReference>
<dbReference type="CDD" id="cd18315">
    <property type="entry name" value="BTB_POZ_BAB-like"/>
    <property type="match status" value="1"/>
</dbReference>
<feature type="compositionally biased region" description="Pro residues" evidence="3">
    <location>
        <begin position="173"/>
        <end position="182"/>
    </location>
</feature>
<sequence length="647" mass="70049">MGCFLSHHRSVQVLIGITDIIFFLQGTMAASQKFCLKWNNFQNSVTSVFDSLRQDEELVDITLCCEGRKIKAHRMMLSACSPYFRDLFKDNPCQHPLFFLKDTSYVDIAAVIEFVYKGEVNVLQSQLASFLKTAELLQVKGLSGDEEEDQVPRSQPPPAGRERPPDRSRLASGPPPPPPPVRQRPRESAEPPASPRLKRRRLSGSSGSRPGSPSAVSAAPPPPAAAAGPRDPAADVMAGPPDAALPPPPPPVSGADLAEPPPPQHEPPPQPAAGRQDYGIKVEKIDIADDDDDVSLEATLGQVSTFEASQFDGSDHSASSNDMAGLLSRVSEQGGGDLLAAGASGDDGASQGPFRCAECGAVYHHVNSYRCHVQMHRGRTQCHVCRRVFDRPTRLNEHLYWVHGTERARPTCKVCGRSYKSLVYLRRHEPVHRGATRCPVCLQVYSSISNLTQHMRSVHDLPLPEGITPRSQKRLAREAFHRRIQEGAEPAGAEDDGEGSAGSGAASGRGRGRGQRCVCDVCGRSYKSPIYLRRHLASHFGSTKCPECGNVYSTAWNLRFHMRSQHGLDPSGAAASTLHPPRPPPPPPPPPLLAPAPALPQLAHWQEAAARAGSRLYSLLDSGQQPELQGDAEGDQQPHSGSGEPRD</sequence>
<feature type="domain" description="C2H2-type" evidence="5">
    <location>
        <begin position="517"/>
        <end position="544"/>
    </location>
</feature>
<dbReference type="PANTHER" id="PTHR23110">
    <property type="entry name" value="BTB DOMAIN TRANSCRIPTION FACTOR"/>
    <property type="match status" value="1"/>
</dbReference>
<dbReference type="GO" id="GO:0008270">
    <property type="term" value="F:zinc ion binding"/>
    <property type="evidence" value="ECO:0007669"/>
    <property type="project" value="UniProtKB-KW"/>
</dbReference>
<dbReference type="InterPro" id="IPR051095">
    <property type="entry name" value="Dros_DevTransReg"/>
</dbReference>
<reference evidence="6 7" key="1">
    <citation type="submission" date="2019-07" db="EMBL/GenBank/DDBJ databases">
        <title>Draft genome assembly of a fouling barnacle, Amphibalanus amphitrite (Darwin, 1854): The first reference genome for Thecostraca.</title>
        <authorList>
            <person name="Kim W."/>
        </authorList>
    </citation>
    <scope>NUCLEOTIDE SEQUENCE [LARGE SCALE GENOMIC DNA]</scope>
    <source>
        <strain evidence="6">SNU_AA5</strain>
        <tissue evidence="6">Soma without cirri and trophi</tissue>
    </source>
</reference>
<feature type="region of interest" description="Disordered" evidence="3">
    <location>
        <begin position="487"/>
        <end position="515"/>
    </location>
</feature>
<dbReference type="PROSITE" id="PS50157">
    <property type="entry name" value="ZINC_FINGER_C2H2_2"/>
    <property type="match status" value="6"/>
</dbReference>
<keyword evidence="2" id="KW-0479">Metal-binding</keyword>
<dbReference type="PROSITE" id="PS50097">
    <property type="entry name" value="BTB"/>
    <property type="match status" value="1"/>
</dbReference>
<evidence type="ECO:0000256" key="1">
    <source>
        <dbReference type="ARBA" id="ARBA00023242"/>
    </source>
</evidence>
<feature type="domain" description="BTB" evidence="4">
    <location>
        <begin position="59"/>
        <end position="124"/>
    </location>
</feature>
<keyword evidence="2" id="KW-0863">Zinc-finger</keyword>
<organism evidence="6 7">
    <name type="scientific">Amphibalanus amphitrite</name>
    <name type="common">Striped barnacle</name>
    <name type="synonym">Balanus amphitrite</name>
    <dbReference type="NCBI Taxonomy" id="1232801"/>
    <lineage>
        <taxon>Eukaryota</taxon>
        <taxon>Metazoa</taxon>
        <taxon>Ecdysozoa</taxon>
        <taxon>Arthropoda</taxon>
        <taxon>Crustacea</taxon>
        <taxon>Multicrustacea</taxon>
        <taxon>Cirripedia</taxon>
        <taxon>Thoracica</taxon>
        <taxon>Thoracicalcarea</taxon>
        <taxon>Balanomorpha</taxon>
        <taxon>Balanoidea</taxon>
        <taxon>Balanidae</taxon>
        <taxon>Amphibalaninae</taxon>
        <taxon>Amphibalanus</taxon>
    </lineage>
</organism>
<evidence type="ECO:0000313" key="6">
    <source>
        <dbReference type="EMBL" id="KAF0311681.1"/>
    </source>
</evidence>
<dbReference type="Pfam" id="PF00651">
    <property type="entry name" value="BTB"/>
    <property type="match status" value="1"/>
</dbReference>
<feature type="compositionally biased region" description="Gly residues" evidence="3">
    <location>
        <begin position="499"/>
        <end position="509"/>
    </location>
</feature>
<dbReference type="InterPro" id="IPR036236">
    <property type="entry name" value="Znf_C2H2_sf"/>
</dbReference>
<dbReference type="GO" id="GO:0006357">
    <property type="term" value="P:regulation of transcription by RNA polymerase II"/>
    <property type="evidence" value="ECO:0007669"/>
    <property type="project" value="TreeGrafter"/>
</dbReference>
<keyword evidence="7" id="KW-1185">Reference proteome</keyword>
<protein>
    <submittedName>
        <fullName evidence="6">Broad-complex core protein isoforms 1/2/3/4/5</fullName>
    </submittedName>
</protein>
<feature type="domain" description="C2H2-type" evidence="5">
    <location>
        <begin position="354"/>
        <end position="381"/>
    </location>
</feature>
<keyword evidence="1" id="KW-0539">Nucleus</keyword>
<feature type="region of interest" description="Disordered" evidence="3">
    <location>
        <begin position="142"/>
        <end position="275"/>
    </location>
</feature>
<dbReference type="SMART" id="SM00225">
    <property type="entry name" value="BTB"/>
    <property type="match status" value="1"/>
</dbReference>
<dbReference type="InterPro" id="IPR011333">
    <property type="entry name" value="SKP1/BTB/POZ_sf"/>
</dbReference>
<proteinExistence type="predicted"/>
<dbReference type="SMART" id="SM00355">
    <property type="entry name" value="ZnF_C2H2"/>
    <property type="match status" value="6"/>
</dbReference>
<accession>A0A6A4XBA3</accession>
<evidence type="ECO:0000313" key="7">
    <source>
        <dbReference type="Proteomes" id="UP000440578"/>
    </source>
</evidence>
<dbReference type="InterPro" id="IPR013087">
    <property type="entry name" value="Znf_C2H2_type"/>
</dbReference>
<feature type="compositionally biased region" description="Pro residues" evidence="3">
    <location>
        <begin position="243"/>
        <end position="252"/>
    </location>
</feature>
<dbReference type="InterPro" id="IPR000210">
    <property type="entry name" value="BTB/POZ_dom"/>
</dbReference>
<evidence type="ECO:0000256" key="3">
    <source>
        <dbReference type="SAM" id="MobiDB-lite"/>
    </source>
</evidence>
<dbReference type="Proteomes" id="UP000440578">
    <property type="component" value="Unassembled WGS sequence"/>
</dbReference>
<dbReference type="GO" id="GO:0003006">
    <property type="term" value="P:developmental process involved in reproduction"/>
    <property type="evidence" value="ECO:0007669"/>
    <property type="project" value="UniProtKB-ARBA"/>
</dbReference>
<keyword evidence="2" id="KW-0862">Zinc</keyword>
<dbReference type="GO" id="GO:0048513">
    <property type="term" value="P:animal organ development"/>
    <property type="evidence" value="ECO:0007669"/>
    <property type="project" value="UniProtKB-ARBA"/>
</dbReference>
<dbReference type="SUPFAM" id="SSF54695">
    <property type="entry name" value="POZ domain"/>
    <property type="match status" value="1"/>
</dbReference>
<evidence type="ECO:0000256" key="2">
    <source>
        <dbReference type="PROSITE-ProRule" id="PRU00042"/>
    </source>
</evidence>
<name>A0A6A4XBA3_AMPAM</name>
<feature type="domain" description="C2H2-type" evidence="5">
    <location>
        <begin position="410"/>
        <end position="437"/>
    </location>
</feature>